<dbReference type="SUPFAM" id="SSF53474">
    <property type="entry name" value="alpha/beta-Hydrolases"/>
    <property type="match status" value="1"/>
</dbReference>
<sequence length="476" mass="52026">LAMLAMPIIVVGCGDDDVIVGNIVDDNGDDNGNGNGEIVNPFPEFPPSDASNLAVIDRDQMMFQLKLPGWDNREKTDMYENWILPKLKEVGSNVEYVPKDLENTNGTWTWSKGTSTVANIIGASVTVERTAGGLWNNYIQAWEPGGDYFTGEKFYKPLALHNLEGVTPTTWWSSRRPEIFREVQKIWGKVPDAANDLKISWEVSGPTLVTEATDWFGGISVLENPYNGYTIKGTIDISGYPEIREAPVISATLRIPINAGTSKIPVIINYAMGFFGMVFDDEDLWNSAAPDGIGMISFDAGSLQADNGAGLTSYLIGLVNKGNWRKPTDWGSLVAWAWGTSRLIDFFETSDLPVDPAKIGLTGHSRYGKATLVTMAYEPRVAIAFPSSSGALGAAPSRRHLGQDLGNSQWDQEYHWMAGNFMTYIGVHESSTDGYMPRKVLDMPVDAESLVALCAPRPIFIGSGDVTGDSWVDPYG</sequence>
<evidence type="ECO:0000313" key="5">
    <source>
        <dbReference type="EMBL" id="KAA6314311.1"/>
    </source>
</evidence>
<keyword evidence="2" id="KW-0732">Signal</keyword>
<evidence type="ECO:0000256" key="2">
    <source>
        <dbReference type="ARBA" id="ARBA00022729"/>
    </source>
</evidence>
<reference evidence="5" key="1">
    <citation type="submission" date="2019-03" db="EMBL/GenBank/DDBJ databases">
        <title>Single cell metagenomics reveals metabolic interactions within the superorganism composed of flagellate Streblomastix strix and complex community of Bacteroidetes bacteria on its surface.</title>
        <authorList>
            <person name="Treitli S.C."/>
            <person name="Kolisko M."/>
            <person name="Husnik F."/>
            <person name="Keeling P."/>
            <person name="Hampl V."/>
        </authorList>
    </citation>
    <scope>NUCLEOTIDE SEQUENCE</scope>
    <source>
        <strain evidence="5">STM</strain>
    </source>
</reference>
<dbReference type="EMBL" id="SNRY01005702">
    <property type="protein sequence ID" value="KAA6314311.1"/>
    <property type="molecule type" value="Genomic_DNA"/>
</dbReference>
<evidence type="ECO:0000256" key="3">
    <source>
        <dbReference type="ARBA" id="ARBA00022801"/>
    </source>
</evidence>
<feature type="domain" description="4-O-methyl-glucuronoyl methylesterase-like" evidence="4">
    <location>
        <begin position="249"/>
        <end position="465"/>
    </location>
</feature>
<protein>
    <recommendedName>
        <fullName evidence="4">4-O-methyl-glucuronoyl methylesterase-like domain-containing protein</fullName>
    </recommendedName>
</protein>
<proteinExistence type="predicted"/>
<keyword evidence="1" id="KW-0719">Serine esterase</keyword>
<evidence type="ECO:0000259" key="4">
    <source>
        <dbReference type="Pfam" id="PF22244"/>
    </source>
</evidence>
<dbReference type="InterPro" id="IPR029058">
    <property type="entry name" value="AB_hydrolase_fold"/>
</dbReference>
<feature type="non-terminal residue" evidence="5">
    <location>
        <position position="1"/>
    </location>
</feature>
<gene>
    <name evidence="5" type="ORF">EZS27_035057</name>
</gene>
<organism evidence="5">
    <name type="scientific">termite gut metagenome</name>
    <dbReference type="NCBI Taxonomy" id="433724"/>
    <lineage>
        <taxon>unclassified sequences</taxon>
        <taxon>metagenomes</taxon>
        <taxon>organismal metagenomes</taxon>
    </lineage>
</organism>
<evidence type="ECO:0000256" key="1">
    <source>
        <dbReference type="ARBA" id="ARBA00022487"/>
    </source>
</evidence>
<feature type="non-terminal residue" evidence="5">
    <location>
        <position position="476"/>
    </location>
</feature>
<comment type="caution">
    <text evidence="5">The sequence shown here is derived from an EMBL/GenBank/DDBJ whole genome shotgun (WGS) entry which is preliminary data.</text>
</comment>
<keyword evidence="3" id="KW-0378">Hydrolase</keyword>
<dbReference type="GO" id="GO:0052689">
    <property type="term" value="F:carboxylic ester hydrolase activity"/>
    <property type="evidence" value="ECO:0007669"/>
    <property type="project" value="UniProtKB-KW"/>
</dbReference>
<dbReference type="AlphaFoldDB" id="A0A5J4PZM1"/>
<dbReference type="InterPro" id="IPR054579">
    <property type="entry name" value="GCE-like_dom"/>
</dbReference>
<dbReference type="Pfam" id="PF22244">
    <property type="entry name" value="GCE_fung"/>
    <property type="match status" value="1"/>
</dbReference>
<name>A0A5J4PZM1_9ZZZZ</name>
<dbReference type="Gene3D" id="3.40.50.1820">
    <property type="entry name" value="alpha/beta hydrolase"/>
    <property type="match status" value="1"/>
</dbReference>
<accession>A0A5J4PZM1</accession>